<evidence type="ECO:0000313" key="1">
    <source>
        <dbReference type="EMBL" id="KAI4337460.1"/>
    </source>
</evidence>
<name>A0ACB9NS61_BAUVA</name>
<sequence length="114" mass="13123">MDIKKHWFSGGSHTSQTIRLGRRYTRPGCRSCWPSSCDSTKPAWQMIWKRIRGDGKKVFCSSATKMEGTYDPETYSKNFDEGMGWVELENLGRSFSARFADPSRILPPKHLMDI</sequence>
<accession>A0ACB9NS61</accession>
<protein>
    <submittedName>
        <fullName evidence="1">Uncharacterized protein</fullName>
    </submittedName>
</protein>
<gene>
    <name evidence="1" type="ORF">L6164_015875</name>
</gene>
<keyword evidence="2" id="KW-1185">Reference proteome</keyword>
<dbReference type="Proteomes" id="UP000828941">
    <property type="component" value="Chromosome 6"/>
</dbReference>
<proteinExistence type="predicted"/>
<comment type="caution">
    <text evidence="1">The sequence shown here is derived from an EMBL/GenBank/DDBJ whole genome shotgun (WGS) entry which is preliminary data.</text>
</comment>
<evidence type="ECO:0000313" key="2">
    <source>
        <dbReference type="Proteomes" id="UP000828941"/>
    </source>
</evidence>
<dbReference type="EMBL" id="CM039431">
    <property type="protein sequence ID" value="KAI4337460.1"/>
    <property type="molecule type" value="Genomic_DNA"/>
</dbReference>
<reference evidence="1 2" key="1">
    <citation type="journal article" date="2022" name="DNA Res.">
        <title>Chromosomal-level genome assembly of the orchid tree Bauhinia variegata (Leguminosae; Cercidoideae) supports the allotetraploid origin hypothesis of Bauhinia.</title>
        <authorList>
            <person name="Zhong Y."/>
            <person name="Chen Y."/>
            <person name="Zheng D."/>
            <person name="Pang J."/>
            <person name="Liu Y."/>
            <person name="Luo S."/>
            <person name="Meng S."/>
            <person name="Qian L."/>
            <person name="Wei D."/>
            <person name="Dai S."/>
            <person name="Zhou R."/>
        </authorList>
    </citation>
    <scope>NUCLEOTIDE SEQUENCE [LARGE SCALE GENOMIC DNA]</scope>
    <source>
        <strain evidence="1">BV-YZ2020</strain>
    </source>
</reference>
<organism evidence="1 2">
    <name type="scientific">Bauhinia variegata</name>
    <name type="common">Purple orchid tree</name>
    <name type="synonym">Phanera variegata</name>
    <dbReference type="NCBI Taxonomy" id="167791"/>
    <lineage>
        <taxon>Eukaryota</taxon>
        <taxon>Viridiplantae</taxon>
        <taxon>Streptophyta</taxon>
        <taxon>Embryophyta</taxon>
        <taxon>Tracheophyta</taxon>
        <taxon>Spermatophyta</taxon>
        <taxon>Magnoliopsida</taxon>
        <taxon>eudicotyledons</taxon>
        <taxon>Gunneridae</taxon>
        <taxon>Pentapetalae</taxon>
        <taxon>rosids</taxon>
        <taxon>fabids</taxon>
        <taxon>Fabales</taxon>
        <taxon>Fabaceae</taxon>
        <taxon>Cercidoideae</taxon>
        <taxon>Cercideae</taxon>
        <taxon>Bauhiniinae</taxon>
        <taxon>Bauhinia</taxon>
    </lineage>
</organism>